<reference evidence="9 10" key="1">
    <citation type="submission" date="2023-08" db="EMBL/GenBank/DDBJ databases">
        <title>Draft genome sequence of Algoriphagus confluentis.</title>
        <authorList>
            <person name="Takatani N."/>
            <person name="Hosokawa M."/>
            <person name="Sawabe T."/>
        </authorList>
    </citation>
    <scope>NUCLEOTIDE SEQUENCE [LARGE SCALE GENOMIC DNA]</scope>
    <source>
        <strain evidence="9 10">NBRC 111222</strain>
    </source>
</reference>
<organism evidence="9 10">
    <name type="scientific">Algoriphagus confluentis</name>
    <dbReference type="NCBI Taxonomy" id="1697556"/>
    <lineage>
        <taxon>Bacteria</taxon>
        <taxon>Pseudomonadati</taxon>
        <taxon>Bacteroidota</taxon>
        <taxon>Cytophagia</taxon>
        <taxon>Cytophagales</taxon>
        <taxon>Cyclobacteriaceae</taxon>
        <taxon>Algoriphagus</taxon>
    </lineage>
</organism>
<keyword evidence="4" id="KW-0479">Metal-binding</keyword>
<gene>
    <name evidence="9" type="ORF">Aconfl_22000</name>
</gene>
<dbReference type="InterPro" id="IPR041633">
    <property type="entry name" value="Polbeta"/>
</dbReference>
<accession>A0ABQ6PS29</accession>
<evidence type="ECO:0000256" key="6">
    <source>
        <dbReference type="ARBA" id="ARBA00022840"/>
    </source>
</evidence>
<name>A0ABQ6PS29_9BACT</name>
<evidence type="ECO:0000256" key="1">
    <source>
        <dbReference type="ARBA" id="ARBA00001946"/>
    </source>
</evidence>
<dbReference type="RefSeq" id="WP_338224276.1">
    <property type="nucleotide sequence ID" value="NZ_BTPD01000006.1"/>
</dbReference>
<evidence type="ECO:0000256" key="4">
    <source>
        <dbReference type="ARBA" id="ARBA00022723"/>
    </source>
</evidence>
<dbReference type="Gene3D" id="3.30.460.10">
    <property type="entry name" value="Beta Polymerase, domain 2"/>
    <property type="match status" value="1"/>
</dbReference>
<keyword evidence="3" id="KW-0548">Nucleotidyltransferase</keyword>
<evidence type="ECO:0000256" key="5">
    <source>
        <dbReference type="ARBA" id="ARBA00022741"/>
    </source>
</evidence>
<evidence type="ECO:0000256" key="3">
    <source>
        <dbReference type="ARBA" id="ARBA00022695"/>
    </source>
</evidence>
<evidence type="ECO:0000313" key="9">
    <source>
        <dbReference type="EMBL" id="GMQ29557.1"/>
    </source>
</evidence>
<dbReference type="Proteomes" id="UP001338309">
    <property type="component" value="Unassembled WGS sequence"/>
</dbReference>
<protein>
    <recommendedName>
        <fullName evidence="8">Polymerase beta nucleotidyltransferase domain-containing protein</fullName>
    </recommendedName>
</protein>
<keyword evidence="6" id="KW-0067">ATP-binding</keyword>
<comment type="caution">
    <text evidence="9">The sequence shown here is derived from an EMBL/GenBank/DDBJ whole genome shotgun (WGS) entry which is preliminary data.</text>
</comment>
<feature type="domain" description="Polymerase beta nucleotidyltransferase" evidence="8">
    <location>
        <begin position="36"/>
        <end position="121"/>
    </location>
</feature>
<keyword evidence="2" id="KW-0808">Transferase</keyword>
<keyword evidence="5" id="KW-0547">Nucleotide-binding</keyword>
<comment type="cofactor">
    <cofactor evidence="1">
        <name>Mg(2+)</name>
        <dbReference type="ChEBI" id="CHEBI:18420"/>
    </cofactor>
</comment>
<evidence type="ECO:0000313" key="10">
    <source>
        <dbReference type="Proteomes" id="UP001338309"/>
    </source>
</evidence>
<dbReference type="PANTHER" id="PTHR33571:SF12">
    <property type="entry name" value="BSL3053 PROTEIN"/>
    <property type="match status" value="1"/>
</dbReference>
<dbReference type="PANTHER" id="PTHR33571">
    <property type="entry name" value="SSL8005 PROTEIN"/>
    <property type="match status" value="1"/>
</dbReference>
<evidence type="ECO:0000256" key="7">
    <source>
        <dbReference type="ARBA" id="ARBA00022842"/>
    </source>
</evidence>
<keyword evidence="10" id="KW-1185">Reference proteome</keyword>
<proteinExistence type="predicted"/>
<dbReference type="EMBL" id="BTPD01000006">
    <property type="protein sequence ID" value="GMQ29557.1"/>
    <property type="molecule type" value="Genomic_DNA"/>
</dbReference>
<dbReference type="CDD" id="cd05403">
    <property type="entry name" value="NT_KNTase_like"/>
    <property type="match status" value="1"/>
</dbReference>
<keyword evidence="7" id="KW-0460">Magnesium</keyword>
<evidence type="ECO:0000256" key="2">
    <source>
        <dbReference type="ARBA" id="ARBA00022679"/>
    </source>
</evidence>
<evidence type="ECO:0000259" key="8">
    <source>
        <dbReference type="Pfam" id="PF18765"/>
    </source>
</evidence>
<dbReference type="InterPro" id="IPR052038">
    <property type="entry name" value="Type-VII_TA_antitoxin"/>
</dbReference>
<dbReference type="InterPro" id="IPR043519">
    <property type="entry name" value="NT_sf"/>
</dbReference>
<dbReference type="SUPFAM" id="SSF81301">
    <property type="entry name" value="Nucleotidyltransferase"/>
    <property type="match status" value="1"/>
</dbReference>
<dbReference type="Pfam" id="PF18765">
    <property type="entry name" value="Polbeta"/>
    <property type="match status" value="1"/>
</dbReference>
<sequence>MKENAVFDQVSEPLSSYYSRNEGLNLLLKKRTELLDLCHKHQIEKLYVFGSALGNTFSENSDFDFLIRFKNIPFDQYTDHYFELHEDLERLLGRKIDLLTENSLGNKFFKEKILSSRLLLYVA</sequence>